<dbReference type="InterPro" id="IPR027417">
    <property type="entry name" value="P-loop_NTPase"/>
</dbReference>
<dbReference type="Proteomes" id="UP001183817">
    <property type="component" value="Unassembled WGS sequence"/>
</dbReference>
<evidence type="ECO:0000313" key="3">
    <source>
        <dbReference type="EMBL" id="MDR7357260.1"/>
    </source>
</evidence>
<dbReference type="InterPro" id="IPR053137">
    <property type="entry name" value="NLR-like"/>
</dbReference>
<keyword evidence="4" id="KW-1185">Reference proteome</keyword>
<dbReference type="EMBL" id="JAVDYI010000001">
    <property type="protein sequence ID" value="MDR7357260.1"/>
    <property type="molecule type" value="Genomic_DNA"/>
</dbReference>
<evidence type="ECO:0000259" key="2">
    <source>
        <dbReference type="PROSITE" id="PS50837"/>
    </source>
</evidence>
<sequence>MAMSSRHALVVGSQCAALRNQRLSFLPQRAQHLHRALTDPRLGDCDPANSALVLDPTMAELKEAVMASVTRASEAKATLVFAFIGHAEINKNKVSAPLFLLPKDGNHKDLDDDTAYEIGRRLGNMALGSLDGLILILDVCHAGLGVADVIKNGLDLREQVRLELLAGTYDREARNGCFSQSLITLMESGQPDSSVDYLDIRHAANFGNAICRKEQDPPVYIGSGAGTNASDPGLWVTRNIAAPNFWPLSGTPEGALAVTLTNSFQVTHDLERITFAMSQQRLVVIHGRAGSGKSALLAALARPELVPDLPRRYLSAVAFTTLTPTLSMLAASIAKQLGDISGFAAATVAHSGAFDKKDLDRQPALQRLVFGPLRQLKVPLGKRIRVAIDGVDQLEPVARGELMSVIAQACVDERLERVSILVNTRGEGIEGLPGQSIRLARPGEDEISEYLAAKGLPGSVAADLAANSSTWLEAGLLTEAILTLGPDVLKDAASLDDIYQKLLSSLVDEEMTDAMVCLTVLAAAGSGPVLPLHIAVEASLQMGGPGDELEFRNTLARLGGLVARANPGTANEIIGFFHDTLVQKVRHQGHWPITVRHAHQAILEAIEVVGEEASRNYSRERAADHLWALGRYHEALSAVISSLGHRAADNRELLQEWLERASGVLPVDEVIRLNFMDRLALWTGKSGDISAALTQSGNLLRDRLRVLGPDDPATLTARHHLAFWTGQLGDASEALVQFSNLLLDQVRVLGADHPATLKTRSNVATWTGRTGDIAAAIMQNWDLFQDRLRVMGEEHPDTLKVRSNLATWTGKSGDVPGALAQFRSLLEVRIRVLGEDHPDTLKTRSNVASWAGKSGDIAGALEQFLALLEARIRVLGEDHPATLSARSNVASWTGKSGDRAGAVTQFHNLLGDRLRVLGPNHPATLKTRRNLAAWTK</sequence>
<dbReference type="PANTHER" id="PTHR46082">
    <property type="entry name" value="ATP/GTP-BINDING PROTEIN-RELATED"/>
    <property type="match status" value="1"/>
</dbReference>
<dbReference type="PROSITE" id="PS50837">
    <property type="entry name" value="NACHT"/>
    <property type="match status" value="1"/>
</dbReference>
<proteinExistence type="predicted"/>
<dbReference type="Gene3D" id="1.25.40.10">
    <property type="entry name" value="Tetratricopeptide repeat domain"/>
    <property type="match status" value="2"/>
</dbReference>
<dbReference type="InterPro" id="IPR056884">
    <property type="entry name" value="NPHP3-like_N"/>
</dbReference>
<evidence type="ECO:0000313" key="4">
    <source>
        <dbReference type="Proteomes" id="UP001183817"/>
    </source>
</evidence>
<gene>
    <name evidence="3" type="ORF">J2S64_000951</name>
</gene>
<evidence type="ECO:0000256" key="1">
    <source>
        <dbReference type="ARBA" id="ARBA00022737"/>
    </source>
</evidence>
<name>A0ABU2BF44_9MICC</name>
<dbReference type="PANTHER" id="PTHR46082:SF6">
    <property type="entry name" value="AAA+ ATPASE DOMAIN-CONTAINING PROTEIN-RELATED"/>
    <property type="match status" value="1"/>
</dbReference>
<organism evidence="3 4">
    <name type="scientific">Paeniglutamicibacter sulfureus</name>
    <dbReference type="NCBI Taxonomy" id="43666"/>
    <lineage>
        <taxon>Bacteria</taxon>
        <taxon>Bacillati</taxon>
        <taxon>Actinomycetota</taxon>
        <taxon>Actinomycetes</taxon>
        <taxon>Micrococcales</taxon>
        <taxon>Micrococcaceae</taxon>
        <taxon>Paeniglutamicibacter</taxon>
    </lineage>
</organism>
<dbReference type="Pfam" id="PF13424">
    <property type="entry name" value="TPR_12"/>
    <property type="match status" value="1"/>
</dbReference>
<accession>A0ABU2BF44</accession>
<dbReference type="SUPFAM" id="SSF48452">
    <property type="entry name" value="TPR-like"/>
    <property type="match status" value="2"/>
</dbReference>
<feature type="domain" description="NACHT" evidence="2">
    <location>
        <begin position="281"/>
        <end position="425"/>
    </location>
</feature>
<reference evidence="3 4" key="1">
    <citation type="submission" date="2023-07" db="EMBL/GenBank/DDBJ databases">
        <title>Sequencing the genomes of 1000 actinobacteria strains.</title>
        <authorList>
            <person name="Klenk H.-P."/>
        </authorList>
    </citation>
    <scope>NUCLEOTIDE SEQUENCE [LARGE SCALE GENOMIC DNA]</scope>
    <source>
        <strain evidence="3 4">DSM 20167</strain>
    </source>
</reference>
<dbReference type="InterPro" id="IPR007111">
    <property type="entry name" value="NACHT_NTPase"/>
</dbReference>
<dbReference type="Pfam" id="PF24883">
    <property type="entry name" value="NPHP3_N"/>
    <property type="match status" value="1"/>
</dbReference>
<dbReference type="RefSeq" id="WP_310288587.1">
    <property type="nucleotide sequence ID" value="NZ_BAAAWO010000001.1"/>
</dbReference>
<dbReference type="Pfam" id="PF13374">
    <property type="entry name" value="TPR_10"/>
    <property type="match status" value="3"/>
</dbReference>
<dbReference type="InterPro" id="IPR011990">
    <property type="entry name" value="TPR-like_helical_dom_sf"/>
</dbReference>
<protein>
    <recommendedName>
        <fullName evidence="2">NACHT domain-containing protein</fullName>
    </recommendedName>
</protein>
<dbReference type="SUPFAM" id="SSF52540">
    <property type="entry name" value="P-loop containing nucleoside triphosphate hydrolases"/>
    <property type="match status" value="1"/>
</dbReference>
<keyword evidence="1" id="KW-0677">Repeat</keyword>
<comment type="caution">
    <text evidence="3">The sequence shown here is derived from an EMBL/GenBank/DDBJ whole genome shotgun (WGS) entry which is preliminary data.</text>
</comment>